<dbReference type="SUPFAM" id="SSF81383">
    <property type="entry name" value="F-box domain"/>
    <property type="match status" value="1"/>
</dbReference>
<feature type="region of interest" description="Disordered" evidence="1">
    <location>
        <begin position="245"/>
        <end position="275"/>
    </location>
</feature>
<evidence type="ECO:0000313" key="3">
    <source>
        <dbReference type="EMBL" id="SCU85367.1"/>
    </source>
</evidence>
<feature type="compositionally biased region" description="Polar residues" evidence="1">
    <location>
        <begin position="154"/>
        <end position="163"/>
    </location>
</feature>
<feature type="compositionally biased region" description="Low complexity" evidence="1">
    <location>
        <begin position="204"/>
        <end position="216"/>
    </location>
</feature>
<dbReference type="AlphaFoldDB" id="A0A1G4J686"/>
<evidence type="ECO:0000313" key="4">
    <source>
        <dbReference type="Proteomes" id="UP000190274"/>
    </source>
</evidence>
<feature type="compositionally biased region" description="Basic and acidic residues" evidence="1">
    <location>
        <begin position="139"/>
        <end position="149"/>
    </location>
</feature>
<dbReference type="EMBL" id="LT598454">
    <property type="protein sequence ID" value="SCU85367.1"/>
    <property type="molecule type" value="Genomic_DNA"/>
</dbReference>
<feature type="domain" description="F-box" evidence="2">
    <location>
        <begin position="6"/>
        <end position="52"/>
    </location>
</feature>
<gene>
    <name evidence="3" type="ORF">LADA_0D07096G</name>
</gene>
<organism evidence="3 4">
    <name type="scientific">Lachancea dasiensis</name>
    <dbReference type="NCBI Taxonomy" id="1072105"/>
    <lineage>
        <taxon>Eukaryota</taxon>
        <taxon>Fungi</taxon>
        <taxon>Dikarya</taxon>
        <taxon>Ascomycota</taxon>
        <taxon>Saccharomycotina</taxon>
        <taxon>Saccharomycetes</taxon>
        <taxon>Saccharomycetales</taxon>
        <taxon>Saccharomycetaceae</taxon>
        <taxon>Lachancea</taxon>
    </lineage>
</organism>
<dbReference type="SMART" id="SM00256">
    <property type="entry name" value="FBOX"/>
    <property type="match status" value="1"/>
</dbReference>
<keyword evidence="4" id="KW-1185">Reference proteome</keyword>
<feature type="region of interest" description="Disordered" evidence="1">
    <location>
        <begin position="410"/>
        <end position="431"/>
    </location>
</feature>
<proteinExistence type="predicted"/>
<dbReference type="PROSITE" id="PS50181">
    <property type="entry name" value="FBOX"/>
    <property type="match status" value="1"/>
</dbReference>
<accession>A0A1G4J686</accession>
<protein>
    <submittedName>
        <fullName evidence="3">LADA_0D07096g1_1</fullName>
    </submittedName>
</protein>
<reference evidence="3 4" key="1">
    <citation type="submission" date="2016-03" db="EMBL/GenBank/DDBJ databases">
        <authorList>
            <person name="Devillers H."/>
        </authorList>
    </citation>
    <scope>NUCLEOTIDE SEQUENCE [LARGE SCALE GENOMIC DNA]</scope>
    <source>
        <strain evidence="3">CBS 10888</strain>
    </source>
</reference>
<dbReference type="OrthoDB" id="3219396at2759"/>
<feature type="compositionally biased region" description="Polar residues" evidence="1">
    <location>
        <begin position="260"/>
        <end position="274"/>
    </location>
</feature>
<dbReference type="Gene3D" id="1.20.1280.50">
    <property type="match status" value="1"/>
</dbReference>
<sequence length="451" mass="50003">MSQSEKRSLADLPLDVLMDILFFLPFQDLENVGKTCRTLRILSNESVTYRRTLTAPNDANRWTRRLLMDFLQVVNEKRQLLEYIDAKEISIVAAVSEVQMRFELGSQVPLLTYQHGRALQDLSEANQRANADSTAKGSSAKDDLAKDDSLVYPRTQSSSTLPKSSAHHDREGLAYLKILQGFHRIATNSHKLLKKRHGRKVGTPSSPLSSSSLALSQNGGRPHTPNKKGHLNVALTPIEFQNYASSARSTSETEKGDSGSPDSLQRSRSPSSIFSDVPKLSDLSWSYSDDLKDLEANNTDSGSDNSTDSSSSVKYLKELQRSTKVSDKKDLFERLSTRLQKSNETLPMKNDLGLEDSSFIMRPATSSGNLSQRSLEDFGSCISPSLHPPLEHSRSSQGYLSRYKEHVAVGGNSTSSATRAKSHQRGLNATPHRRTLVAKITDNNRICYESL</sequence>
<feature type="region of interest" description="Disordered" evidence="1">
    <location>
        <begin position="190"/>
        <end position="230"/>
    </location>
</feature>
<feature type="compositionally biased region" description="Basic residues" evidence="1">
    <location>
        <begin position="191"/>
        <end position="200"/>
    </location>
</feature>
<feature type="region of interest" description="Disordered" evidence="1">
    <location>
        <begin position="125"/>
        <end position="167"/>
    </location>
</feature>
<dbReference type="Proteomes" id="UP000190274">
    <property type="component" value="Chromosome D"/>
</dbReference>
<dbReference type="Pfam" id="PF12937">
    <property type="entry name" value="F-box-like"/>
    <property type="match status" value="1"/>
</dbReference>
<dbReference type="InterPro" id="IPR036047">
    <property type="entry name" value="F-box-like_dom_sf"/>
</dbReference>
<name>A0A1G4J686_9SACH</name>
<evidence type="ECO:0000256" key="1">
    <source>
        <dbReference type="SAM" id="MobiDB-lite"/>
    </source>
</evidence>
<dbReference type="InterPro" id="IPR001810">
    <property type="entry name" value="F-box_dom"/>
</dbReference>
<evidence type="ECO:0000259" key="2">
    <source>
        <dbReference type="PROSITE" id="PS50181"/>
    </source>
</evidence>